<reference evidence="3" key="3">
    <citation type="submission" date="2015-06" db="UniProtKB">
        <authorList>
            <consortium name="EnsemblProtists"/>
        </authorList>
    </citation>
    <scope>IDENTIFICATION</scope>
</reference>
<evidence type="ECO:0000313" key="3">
    <source>
        <dbReference type="EnsemblProtists" id="EKX41491"/>
    </source>
</evidence>
<proteinExistence type="predicted"/>
<dbReference type="GeneID" id="17298168"/>
<keyword evidence="4" id="KW-1185">Reference proteome</keyword>
<dbReference type="EnsemblProtists" id="EKX41491">
    <property type="protein sequence ID" value="EKX41491"/>
    <property type="gene ID" value="GUITHDRAFT_112463"/>
</dbReference>
<dbReference type="KEGG" id="gtt:GUITHDRAFT_112463"/>
<evidence type="ECO:0000313" key="2">
    <source>
        <dbReference type="EMBL" id="EKX41491.1"/>
    </source>
</evidence>
<feature type="compositionally biased region" description="Low complexity" evidence="1">
    <location>
        <begin position="146"/>
        <end position="159"/>
    </location>
</feature>
<reference evidence="4" key="2">
    <citation type="submission" date="2012-11" db="EMBL/GenBank/DDBJ databases">
        <authorList>
            <person name="Kuo A."/>
            <person name="Curtis B.A."/>
            <person name="Tanifuji G."/>
            <person name="Burki F."/>
            <person name="Gruber A."/>
            <person name="Irimia M."/>
            <person name="Maruyama S."/>
            <person name="Arias M.C."/>
            <person name="Ball S.G."/>
            <person name="Gile G.H."/>
            <person name="Hirakawa Y."/>
            <person name="Hopkins J.F."/>
            <person name="Rensing S.A."/>
            <person name="Schmutz J."/>
            <person name="Symeonidi A."/>
            <person name="Elias M."/>
            <person name="Eveleigh R.J."/>
            <person name="Herman E.K."/>
            <person name="Klute M.J."/>
            <person name="Nakayama T."/>
            <person name="Obornik M."/>
            <person name="Reyes-Prieto A."/>
            <person name="Armbrust E.V."/>
            <person name="Aves S.J."/>
            <person name="Beiko R.G."/>
            <person name="Coutinho P."/>
            <person name="Dacks J.B."/>
            <person name="Durnford D.G."/>
            <person name="Fast N.M."/>
            <person name="Green B.R."/>
            <person name="Grisdale C."/>
            <person name="Hempe F."/>
            <person name="Henrissat B."/>
            <person name="Hoppner M.P."/>
            <person name="Ishida K.-I."/>
            <person name="Kim E."/>
            <person name="Koreny L."/>
            <person name="Kroth P.G."/>
            <person name="Liu Y."/>
            <person name="Malik S.-B."/>
            <person name="Maier U.G."/>
            <person name="McRose D."/>
            <person name="Mock T."/>
            <person name="Neilson J.A."/>
            <person name="Onodera N.T."/>
            <person name="Poole A.M."/>
            <person name="Pritham E.J."/>
            <person name="Richards T.A."/>
            <person name="Rocap G."/>
            <person name="Roy S.W."/>
            <person name="Sarai C."/>
            <person name="Schaack S."/>
            <person name="Shirato S."/>
            <person name="Slamovits C.H."/>
            <person name="Spencer D.F."/>
            <person name="Suzuki S."/>
            <person name="Worden A.Z."/>
            <person name="Zauner S."/>
            <person name="Barry K."/>
            <person name="Bell C."/>
            <person name="Bharti A.K."/>
            <person name="Crow J.A."/>
            <person name="Grimwood J."/>
            <person name="Kramer R."/>
            <person name="Lindquist E."/>
            <person name="Lucas S."/>
            <person name="Salamov A."/>
            <person name="McFadden G.I."/>
            <person name="Lane C.E."/>
            <person name="Keeling P.J."/>
            <person name="Gray M.W."/>
            <person name="Grigoriev I.V."/>
            <person name="Archibald J.M."/>
        </authorList>
    </citation>
    <scope>NUCLEOTIDE SEQUENCE</scope>
    <source>
        <strain evidence="4">CCMP2712</strain>
    </source>
</reference>
<name>L1IZ21_GUITC</name>
<dbReference type="EMBL" id="JH993023">
    <property type="protein sequence ID" value="EKX41491.1"/>
    <property type="molecule type" value="Genomic_DNA"/>
</dbReference>
<evidence type="ECO:0000313" key="4">
    <source>
        <dbReference type="Proteomes" id="UP000011087"/>
    </source>
</evidence>
<accession>L1IZ21</accession>
<reference evidence="2 4" key="1">
    <citation type="journal article" date="2012" name="Nature">
        <title>Algal genomes reveal evolutionary mosaicism and the fate of nucleomorphs.</title>
        <authorList>
            <consortium name="DOE Joint Genome Institute"/>
            <person name="Curtis B.A."/>
            <person name="Tanifuji G."/>
            <person name="Burki F."/>
            <person name="Gruber A."/>
            <person name="Irimia M."/>
            <person name="Maruyama S."/>
            <person name="Arias M.C."/>
            <person name="Ball S.G."/>
            <person name="Gile G.H."/>
            <person name="Hirakawa Y."/>
            <person name="Hopkins J.F."/>
            <person name="Kuo A."/>
            <person name="Rensing S.A."/>
            <person name="Schmutz J."/>
            <person name="Symeonidi A."/>
            <person name="Elias M."/>
            <person name="Eveleigh R.J."/>
            <person name="Herman E.K."/>
            <person name="Klute M.J."/>
            <person name="Nakayama T."/>
            <person name="Obornik M."/>
            <person name="Reyes-Prieto A."/>
            <person name="Armbrust E.V."/>
            <person name="Aves S.J."/>
            <person name="Beiko R.G."/>
            <person name="Coutinho P."/>
            <person name="Dacks J.B."/>
            <person name="Durnford D.G."/>
            <person name="Fast N.M."/>
            <person name="Green B.R."/>
            <person name="Grisdale C.J."/>
            <person name="Hempel F."/>
            <person name="Henrissat B."/>
            <person name="Hoppner M.P."/>
            <person name="Ishida K."/>
            <person name="Kim E."/>
            <person name="Koreny L."/>
            <person name="Kroth P.G."/>
            <person name="Liu Y."/>
            <person name="Malik S.B."/>
            <person name="Maier U.G."/>
            <person name="McRose D."/>
            <person name="Mock T."/>
            <person name="Neilson J.A."/>
            <person name="Onodera N.T."/>
            <person name="Poole A.M."/>
            <person name="Pritham E.J."/>
            <person name="Richards T.A."/>
            <person name="Rocap G."/>
            <person name="Roy S.W."/>
            <person name="Sarai C."/>
            <person name="Schaack S."/>
            <person name="Shirato S."/>
            <person name="Slamovits C.H."/>
            <person name="Spencer D.F."/>
            <person name="Suzuki S."/>
            <person name="Worden A.Z."/>
            <person name="Zauner S."/>
            <person name="Barry K."/>
            <person name="Bell C."/>
            <person name="Bharti A.K."/>
            <person name="Crow J.A."/>
            <person name="Grimwood J."/>
            <person name="Kramer R."/>
            <person name="Lindquist E."/>
            <person name="Lucas S."/>
            <person name="Salamov A."/>
            <person name="McFadden G.I."/>
            <person name="Lane C.E."/>
            <person name="Keeling P.J."/>
            <person name="Gray M.W."/>
            <person name="Grigoriev I.V."/>
            <person name="Archibald J.M."/>
        </authorList>
    </citation>
    <scope>NUCLEOTIDE SEQUENCE</scope>
    <source>
        <strain evidence="2 4">CCMP2712</strain>
    </source>
</reference>
<dbReference type="HOGENOM" id="CLU_1144399_0_0_1"/>
<dbReference type="PaxDb" id="55529-EKX41491"/>
<evidence type="ECO:0000256" key="1">
    <source>
        <dbReference type="SAM" id="MobiDB-lite"/>
    </source>
</evidence>
<dbReference type="OrthoDB" id="10526514at2759"/>
<organism evidence="2">
    <name type="scientific">Guillardia theta (strain CCMP2712)</name>
    <name type="common">Cryptophyte</name>
    <dbReference type="NCBI Taxonomy" id="905079"/>
    <lineage>
        <taxon>Eukaryota</taxon>
        <taxon>Cryptophyceae</taxon>
        <taxon>Pyrenomonadales</taxon>
        <taxon>Geminigeraceae</taxon>
        <taxon>Guillardia</taxon>
    </lineage>
</organism>
<dbReference type="AlphaFoldDB" id="L1IZ21"/>
<sequence length="243" mass="25727">MRAGFGVISMSACAVGNESARDGKKHGAAHIIRAALGDIVPKSGPVLSIHYDKRGAKMAVQYDGDDCADKKGEVEDAANNICSKNTDLNSLKLCDADKASLSSFESATASDIGGVTLKKFSCNAGKQQIIIEYALGAAKKASEPEQTQAKAAQPKNAAKGKTAISQPSSYESVPQVSAHMAESILAMLLQEGVTLDGKEEQLKNKMQELITTPLVALKNTSYTSGFHSNRNQAPTPNFVVRRN</sequence>
<dbReference type="Proteomes" id="UP000011087">
    <property type="component" value="Unassembled WGS sequence"/>
</dbReference>
<feature type="region of interest" description="Disordered" evidence="1">
    <location>
        <begin position="145"/>
        <end position="170"/>
    </location>
</feature>
<dbReference type="RefSeq" id="XP_005828471.1">
    <property type="nucleotide sequence ID" value="XM_005828414.1"/>
</dbReference>
<gene>
    <name evidence="2" type="ORF">GUITHDRAFT_112463</name>
</gene>
<protein>
    <submittedName>
        <fullName evidence="2 3">Uncharacterized protein</fullName>
    </submittedName>
</protein>